<evidence type="ECO:0000256" key="1">
    <source>
        <dbReference type="SAM" id="MobiDB-lite"/>
    </source>
</evidence>
<dbReference type="EMBL" id="FCOC02000003">
    <property type="protein sequence ID" value="SAL23090.1"/>
    <property type="molecule type" value="Genomic_DNA"/>
</dbReference>
<protein>
    <submittedName>
        <fullName evidence="2">Uncharacterized protein</fullName>
    </submittedName>
</protein>
<sequence>MVAQMKSKNGAASGGLKTSSHADAELQHIERAIGQLRAMSQKPAGALNVDYWRERLAAVSGEHVLVPAQRRRIDALKKVLDSFSQPPGGPASGRKRSTNRLWAKAA</sequence>
<dbReference type="AlphaFoldDB" id="A0A158FV89"/>
<gene>
    <name evidence="2" type="ORF">AWB64_01786</name>
</gene>
<dbReference type="Proteomes" id="UP000054893">
    <property type="component" value="Unassembled WGS sequence"/>
</dbReference>
<feature type="region of interest" description="Disordered" evidence="1">
    <location>
        <begin position="81"/>
        <end position="106"/>
    </location>
</feature>
<evidence type="ECO:0000313" key="3">
    <source>
        <dbReference type="Proteomes" id="UP000054893"/>
    </source>
</evidence>
<organism evidence="2 3">
    <name type="scientific">Caballeronia sordidicola</name>
    <name type="common">Burkholderia sordidicola</name>
    <dbReference type="NCBI Taxonomy" id="196367"/>
    <lineage>
        <taxon>Bacteria</taxon>
        <taxon>Pseudomonadati</taxon>
        <taxon>Pseudomonadota</taxon>
        <taxon>Betaproteobacteria</taxon>
        <taxon>Burkholderiales</taxon>
        <taxon>Burkholderiaceae</taxon>
        <taxon>Caballeronia</taxon>
    </lineage>
</organism>
<feature type="region of interest" description="Disordered" evidence="1">
    <location>
        <begin position="1"/>
        <end position="23"/>
    </location>
</feature>
<proteinExistence type="predicted"/>
<name>A0A158FV89_CABSO</name>
<evidence type="ECO:0000313" key="2">
    <source>
        <dbReference type="EMBL" id="SAL23090.1"/>
    </source>
</evidence>
<accession>A0A158FV89</accession>
<reference evidence="2 3" key="1">
    <citation type="submission" date="2016-01" db="EMBL/GenBank/DDBJ databases">
        <authorList>
            <person name="Oliw E.H."/>
        </authorList>
    </citation>
    <scope>NUCLEOTIDE SEQUENCE [LARGE SCALE GENOMIC DNA]</scope>
    <source>
        <strain evidence="2">LMG 22029</strain>
    </source>
</reference>